<feature type="region of interest" description="Disordered" evidence="1">
    <location>
        <begin position="656"/>
        <end position="684"/>
    </location>
</feature>
<feature type="region of interest" description="Disordered" evidence="1">
    <location>
        <begin position="427"/>
        <end position="459"/>
    </location>
</feature>
<dbReference type="GeneID" id="24267278"/>
<dbReference type="Proteomes" id="UP000054561">
    <property type="component" value="Unassembled WGS sequence"/>
</dbReference>
<feature type="compositionally biased region" description="Polar residues" evidence="1">
    <location>
        <begin position="440"/>
        <end position="459"/>
    </location>
</feature>
<feature type="compositionally biased region" description="Basic and acidic residues" evidence="1">
    <location>
        <begin position="656"/>
        <end position="669"/>
    </location>
</feature>
<protein>
    <submittedName>
        <fullName evidence="2">Uncharacterized protein</fullName>
    </submittedName>
</protein>
<dbReference type="VEuPathDB" id="PlasmoDB:AK88_01964"/>
<evidence type="ECO:0000313" key="3">
    <source>
        <dbReference type="Proteomes" id="UP000054561"/>
    </source>
</evidence>
<feature type="compositionally biased region" description="Polar residues" evidence="1">
    <location>
        <begin position="1201"/>
        <end position="1211"/>
    </location>
</feature>
<feature type="region of interest" description="Disordered" evidence="1">
    <location>
        <begin position="1389"/>
        <end position="1437"/>
    </location>
</feature>
<evidence type="ECO:0000256" key="1">
    <source>
        <dbReference type="SAM" id="MobiDB-lite"/>
    </source>
</evidence>
<dbReference type="EMBL" id="KQ001662">
    <property type="protein sequence ID" value="KJP88348.1"/>
    <property type="molecule type" value="Genomic_DNA"/>
</dbReference>
<accession>A0A0D9QN45</accession>
<feature type="compositionally biased region" description="Polar residues" evidence="1">
    <location>
        <begin position="1175"/>
        <end position="1191"/>
    </location>
</feature>
<proteinExistence type="predicted"/>
<feature type="compositionally biased region" description="Basic residues" evidence="1">
    <location>
        <begin position="1331"/>
        <end position="1341"/>
    </location>
</feature>
<sequence length="1437" mass="161977">MDTTNNLNELHSAGGVGYINTYDVEHNASVPNLEASKRQYLPISSPNVQVFHSLNFENGMYMNAGEGHVVGGLHMMNQSMVLPSAAGVDIPMGDTPVTNSPIGNHTDAPSEGRPVDTPHTVDALFSTNKYKVKKIKETHSISADYTQKKNLTSILPFEKIMEEYEIQSLYPQSKVQELYNHQNMYEEKGRYNLMPPNGHVANGTMRKDFTADSSDASPSPYLSQGNTPMYGAQYACGAGVESSNFGGANGAKDRHIGQMGYAANRVTPGSPLQVEHNTTATGHPPNKAIQTDIKNINEKDKAGTPPHNDWEQNEQCTQNNLLEMYDHKQNKKVIYYAVKNHYDPTKEMHKKEKTNYPPNRHKVYQNDIYDYLLHHYEKNYKHILDSKYLDQSVFKGDQKEFLASQANPHTTSPNGTYIAGGILNTKENYDNAGDEDNSKGKNTNAMPRSNEEANQSNLGQVTMSDNLKGTHLCRKDNYSVDVNGVQDVTPLNGRQDNVYQTSVEISNLCDEDAMDLYKNISEVYTPRPKLFVYAVKGNAEGDRRYMEGSPIDDVLPKMDTPLGELPLQINKEMKKIFKRMKHKNTVVISNLGVRTGSSTFSNHILKSGHERGFFGGSADHKNCVYAHVMASPNKINYVYLHYKLVLAGGRSKSADKVKRDDKLKRDDRIKRHSSRSVGRSSCGDGDVPSEVNTLIALSFYLSNIIIFHINSESCSKVFDLLAQYYDVVKHIKENVKRRRDKCEQQDRGKDVGGDSKSGNSGHRNSFSQSGASLPDTPHSKGGNYNGGNYNGGNYNGGNYNGGNYNGGNYNGGNYNGGNGGEDNSEEDNFEEDNFSVPYFVFLLRDTTLGSASGADIGDTEGPSKLPPRKSLTKEAESKKVPPKVTRNSAPNVVPPTGDNQSARAQKLLEDLIEGIQNPVIKKKVKYLLKFLAKKSLFHLPPLKEKNKEEYAIQMRKIKKDIFINGKNVEYMYPNNGIYVYKYLNMLTYTINRNIFYTPNYLKKKMESCECKTLHNVLTDNFLFHVRRKIENKLPMKPNLFLTLINDIKIEFLLSFETLCIGNSKLKRKYKNQLCHNIDVIVLKAYKENIAFSCFIFFNIIDKKISKLQIYNKINKRKYEHFDQLRNDIDNINDGSIDNLIYNEILGIKKEEILTYFIKTYYSGFTSRKGSSFVRVQQENDAQSQHEYNTHTGAGYTKATKKNSYNSDSTVDPDQFADPCGHQTSRRSVSGARVLRMNTTASSALLRRGSRHHSEKAFSKGQSHSSSDQHSHNYDTPKQIKGNKYKSDGHSLRGKNSSCESSVSSHHQKGGPKDPTDGRRTKHYTDEEDKGKKTHTKKPLHKFKSDVELQNERKIKMIQEIQLGDRHISKKYHSVDYKNALPASVHQNEISDSNSYEPSYHGGAALQTKATPQHAGVQSWPNTTERIKKQEKQHQKKR</sequence>
<dbReference type="OrthoDB" id="377737at2759"/>
<feature type="region of interest" description="Disordered" evidence="1">
    <location>
        <begin position="1175"/>
        <end position="1343"/>
    </location>
</feature>
<dbReference type="OMA" id="KGINNHK"/>
<dbReference type="RefSeq" id="XP_012335022.1">
    <property type="nucleotide sequence ID" value="XM_012479599.1"/>
</dbReference>
<organism evidence="2 3">
    <name type="scientific">Plasmodium fragile</name>
    <dbReference type="NCBI Taxonomy" id="5857"/>
    <lineage>
        <taxon>Eukaryota</taxon>
        <taxon>Sar</taxon>
        <taxon>Alveolata</taxon>
        <taxon>Apicomplexa</taxon>
        <taxon>Aconoidasida</taxon>
        <taxon>Haemosporida</taxon>
        <taxon>Plasmodiidae</taxon>
        <taxon>Plasmodium</taxon>
        <taxon>Plasmodium (Plasmodium)</taxon>
    </lineage>
</organism>
<keyword evidence="3" id="KW-1185">Reference proteome</keyword>
<reference evidence="2 3" key="1">
    <citation type="submission" date="2014-03" db="EMBL/GenBank/DDBJ databases">
        <title>The Genome Sequence of Plasmodium fragile nilgiri.</title>
        <authorList>
            <consortium name="The Broad Institute Genomics Platform"/>
            <consortium name="The Broad Institute Genome Sequencing Center for Infectious Disease"/>
            <person name="Neafsey D."/>
            <person name="Duraisingh M."/>
            <person name="Young S.K."/>
            <person name="Zeng Q."/>
            <person name="Gargeya S."/>
            <person name="Abouelleil A."/>
            <person name="Alvarado L."/>
            <person name="Chapman S.B."/>
            <person name="Gainer-Dewar J."/>
            <person name="Goldberg J."/>
            <person name="Griggs A."/>
            <person name="Gujja S."/>
            <person name="Hansen M."/>
            <person name="Howarth C."/>
            <person name="Imamovic A."/>
            <person name="Larimer J."/>
            <person name="Pearson M."/>
            <person name="Poon T.W."/>
            <person name="Priest M."/>
            <person name="Roberts A."/>
            <person name="Saif S."/>
            <person name="Shea T."/>
            <person name="Sykes S."/>
            <person name="Wortman J."/>
            <person name="Nusbaum C."/>
            <person name="Birren B."/>
        </authorList>
    </citation>
    <scope>NUCLEOTIDE SEQUENCE [LARGE SCALE GENOMIC DNA]</scope>
    <source>
        <strain evidence="3">nilgiri</strain>
    </source>
</reference>
<feature type="compositionally biased region" description="Basic and acidic residues" evidence="1">
    <location>
        <begin position="735"/>
        <end position="753"/>
    </location>
</feature>
<evidence type="ECO:0000313" key="2">
    <source>
        <dbReference type="EMBL" id="KJP88348.1"/>
    </source>
</evidence>
<feature type="compositionally biased region" description="Basic and acidic residues" evidence="1">
    <location>
        <begin position="1310"/>
        <end position="1330"/>
    </location>
</feature>
<feature type="compositionally biased region" description="Polar residues" evidence="1">
    <location>
        <begin position="756"/>
        <end position="771"/>
    </location>
</feature>
<feature type="region of interest" description="Disordered" evidence="1">
    <location>
        <begin position="735"/>
        <end position="784"/>
    </location>
</feature>
<feature type="compositionally biased region" description="Basic and acidic residues" evidence="1">
    <location>
        <begin position="1424"/>
        <end position="1437"/>
    </location>
</feature>
<feature type="region of interest" description="Disordered" evidence="1">
    <location>
        <begin position="851"/>
        <end position="900"/>
    </location>
</feature>
<gene>
    <name evidence="2" type="ORF">AK88_01964</name>
</gene>
<name>A0A0D9QN45_PLAFR</name>